<organism evidence="2 3">
    <name type="scientific">Citrobacter portucalensis</name>
    <dbReference type="NCBI Taxonomy" id="1639133"/>
    <lineage>
        <taxon>Bacteria</taxon>
        <taxon>Pseudomonadati</taxon>
        <taxon>Pseudomonadota</taxon>
        <taxon>Gammaproteobacteria</taxon>
        <taxon>Enterobacterales</taxon>
        <taxon>Enterobacteriaceae</taxon>
        <taxon>Citrobacter</taxon>
        <taxon>Citrobacter freundii complex</taxon>
    </lineage>
</organism>
<comment type="caution">
    <text evidence="2">The sequence shown here is derived from an EMBL/GenBank/DDBJ whole genome shotgun (WGS) entry which is preliminary data.</text>
</comment>
<proteinExistence type="predicted"/>
<accession>A0AAJ1N7T9</accession>
<feature type="signal peptide" evidence="1">
    <location>
        <begin position="1"/>
        <end position="20"/>
    </location>
</feature>
<dbReference type="Proteomes" id="UP001147046">
    <property type="component" value="Unassembled WGS sequence"/>
</dbReference>
<name>A0AAJ1N7T9_9ENTR</name>
<evidence type="ECO:0000256" key="1">
    <source>
        <dbReference type="SAM" id="SignalP"/>
    </source>
</evidence>
<protein>
    <submittedName>
        <fullName evidence="2">Uncharacterized protein</fullName>
    </submittedName>
</protein>
<dbReference type="EMBL" id="JAKIHV010000014">
    <property type="protein sequence ID" value="MDE9625203.1"/>
    <property type="molecule type" value="Genomic_DNA"/>
</dbReference>
<sequence>MRKLIVAVTLVMGFMGAAHAVDMIDPRSVPHSDYEISNGSDGKLYCKNCGGQHGWNIMKGFEPLDDVTSKIVGAGWNTAIYWESMGASCYYGSWIAINLKSGDSKAIGPDIETNPEICQSEPDEVDYEITKDGWTMTVAGKTYKGKS</sequence>
<feature type="chain" id="PRO_5042512289" evidence="1">
    <location>
        <begin position="21"/>
        <end position="147"/>
    </location>
</feature>
<evidence type="ECO:0000313" key="3">
    <source>
        <dbReference type="Proteomes" id="UP001147046"/>
    </source>
</evidence>
<reference evidence="2" key="1">
    <citation type="submission" date="2022-01" db="EMBL/GenBank/DDBJ databases">
        <title>Genetic Characterization of Carbapenem-resistant Citrobacter spp. from China: a multicenter study.</title>
        <authorList>
            <person name="Ye L."/>
        </authorList>
    </citation>
    <scope>NUCLEOTIDE SEQUENCE</scope>
    <source>
        <strain evidence="2">IR5464</strain>
    </source>
</reference>
<gene>
    <name evidence="2" type="ORF">L2102_17935</name>
</gene>
<keyword evidence="1" id="KW-0732">Signal</keyword>
<dbReference type="AlphaFoldDB" id="A0AAJ1N7T9"/>
<dbReference type="RefSeq" id="WP_275145947.1">
    <property type="nucleotide sequence ID" value="NZ_JAKIHV010000014.1"/>
</dbReference>
<evidence type="ECO:0000313" key="2">
    <source>
        <dbReference type="EMBL" id="MDE9625203.1"/>
    </source>
</evidence>